<comment type="similarity">
    <text evidence="1">Belongs to the universal stress protein A family.</text>
</comment>
<reference evidence="3 4" key="1">
    <citation type="submission" date="2018-11" db="EMBL/GenBank/DDBJ databases">
        <title>Saccharopolyspora rhizosphaerae sp. nov., an actinomycete isolated from rhizosphere soil in Thailand.</title>
        <authorList>
            <person name="Intra B."/>
            <person name="Euanorasetr J."/>
            <person name="Take A."/>
            <person name="Inahashi Y."/>
            <person name="Mori M."/>
            <person name="Panbangred W."/>
            <person name="Matsumoto A."/>
        </authorList>
    </citation>
    <scope>NUCLEOTIDE SEQUENCE [LARGE SCALE GENOMIC DNA]</scope>
    <source>
        <strain evidence="3 4">H219</strain>
    </source>
</reference>
<evidence type="ECO:0000313" key="4">
    <source>
        <dbReference type="Proteomes" id="UP000274515"/>
    </source>
</evidence>
<dbReference type="PANTHER" id="PTHR46553:SF3">
    <property type="entry name" value="ADENINE NUCLEOTIDE ALPHA HYDROLASES-LIKE SUPERFAMILY PROTEIN"/>
    <property type="match status" value="1"/>
</dbReference>
<dbReference type="InterPro" id="IPR014729">
    <property type="entry name" value="Rossmann-like_a/b/a_fold"/>
</dbReference>
<dbReference type="Pfam" id="PF00582">
    <property type="entry name" value="Usp"/>
    <property type="match status" value="1"/>
</dbReference>
<accession>A0A426JUU7</accession>
<evidence type="ECO:0000256" key="1">
    <source>
        <dbReference type="ARBA" id="ARBA00008791"/>
    </source>
</evidence>
<dbReference type="EMBL" id="RSAA01000010">
    <property type="protein sequence ID" value="RRO16940.1"/>
    <property type="molecule type" value="Genomic_DNA"/>
</dbReference>
<sequence>MNRPGPHRTSWGGSPLEGGSPPGFRRCEVVAVAGNERIVVGVDGSEASRRALRWALREARVRGASVAAVMVWHSQAVLAGPAPLLMNPRLAPHHVREQRWQELTRVVTECSAGLAATDVSAELVEGHADEVLIEKSKDAAMLVLGDHGRGKVADAVLGNTALRCVEHAKCPVLIIPSGVNDAAGAEDAQGAPEEGRRALR</sequence>
<evidence type="ECO:0000259" key="2">
    <source>
        <dbReference type="Pfam" id="PF00582"/>
    </source>
</evidence>
<protein>
    <submittedName>
        <fullName evidence="3">Universal stress protein</fullName>
    </submittedName>
</protein>
<feature type="domain" description="UspA" evidence="2">
    <location>
        <begin position="36"/>
        <end position="176"/>
    </location>
</feature>
<dbReference type="PRINTS" id="PR01438">
    <property type="entry name" value="UNVRSLSTRESS"/>
</dbReference>
<dbReference type="InterPro" id="IPR006015">
    <property type="entry name" value="Universal_stress_UspA"/>
</dbReference>
<evidence type="ECO:0000313" key="3">
    <source>
        <dbReference type="EMBL" id="RRO16940.1"/>
    </source>
</evidence>
<dbReference type="Proteomes" id="UP000274515">
    <property type="component" value="Unassembled WGS sequence"/>
</dbReference>
<gene>
    <name evidence="3" type="ORF">EIL87_11695</name>
</gene>
<name>A0A426JUU7_9PSEU</name>
<dbReference type="SUPFAM" id="SSF52402">
    <property type="entry name" value="Adenine nucleotide alpha hydrolases-like"/>
    <property type="match status" value="1"/>
</dbReference>
<comment type="caution">
    <text evidence="3">The sequence shown here is derived from an EMBL/GenBank/DDBJ whole genome shotgun (WGS) entry which is preliminary data.</text>
</comment>
<dbReference type="CDD" id="cd00293">
    <property type="entry name" value="USP-like"/>
    <property type="match status" value="1"/>
</dbReference>
<keyword evidence="4" id="KW-1185">Reference proteome</keyword>
<dbReference type="PANTHER" id="PTHR46553">
    <property type="entry name" value="ADENINE NUCLEOTIDE ALPHA HYDROLASES-LIKE SUPERFAMILY PROTEIN"/>
    <property type="match status" value="1"/>
</dbReference>
<dbReference type="InterPro" id="IPR006016">
    <property type="entry name" value="UspA"/>
</dbReference>
<dbReference type="Gene3D" id="3.40.50.620">
    <property type="entry name" value="HUPs"/>
    <property type="match status" value="1"/>
</dbReference>
<organism evidence="3 4">
    <name type="scientific">Saccharopolyspora rhizosphaerae</name>
    <dbReference type="NCBI Taxonomy" id="2492662"/>
    <lineage>
        <taxon>Bacteria</taxon>
        <taxon>Bacillati</taxon>
        <taxon>Actinomycetota</taxon>
        <taxon>Actinomycetes</taxon>
        <taxon>Pseudonocardiales</taxon>
        <taxon>Pseudonocardiaceae</taxon>
        <taxon>Saccharopolyspora</taxon>
    </lineage>
</organism>
<dbReference type="AlphaFoldDB" id="A0A426JUU7"/>
<proteinExistence type="inferred from homology"/>